<dbReference type="AlphaFoldDB" id="A0A8H7SPY8"/>
<name>A0A8H7SPY8_9FUNG</name>
<evidence type="ECO:0000256" key="2">
    <source>
        <dbReference type="ARBA" id="ARBA00022692"/>
    </source>
</evidence>
<keyword evidence="6 8" id="KW-0472">Membrane</keyword>
<evidence type="ECO:0000259" key="9">
    <source>
        <dbReference type="PROSITE" id="PS50081"/>
    </source>
</evidence>
<evidence type="ECO:0000256" key="5">
    <source>
        <dbReference type="ARBA" id="ARBA00022989"/>
    </source>
</evidence>
<dbReference type="SUPFAM" id="SSF57889">
    <property type="entry name" value="Cysteine-rich domain"/>
    <property type="match status" value="1"/>
</dbReference>
<evidence type="ECO:0000256" key="3">
    <source>
        <dbReference type="ARBA" id="ARBA00022723"/>
    </source>
</evidence>
<dbReference type="GO" id="GO:0005778">
    <property type="term" value="C:peroxisomal membrane"/>
    <property type="evidence" value="ECO:0007669"/>
    <property type="project" value="TreeGrafter"/>
</dbReference>
<dbReference type="PROSITE" id="PS50081">
    <property type="entry name" value="ZF_DAG_PE_2"/>
    <property type="match status" value="1"/>
</dbReference>
<feature type="compositionally biased region" description="Low complexity" evidence="7">
    <location>
        <begin position="471"/>
        <end position="483"/>
    </location>
</feature>
<feature type="domain" description="Phorbol-ester/DAG-type" evidence="9">
    <location>
        <begin position="2"/>
        <end position="51"/>
    </location>
</feature>
<feature type="compositionally biased region" description="Polar residues" evidence="7">
    <location>
        <begin position="484"/>
        <end position="493"/>
    </location>
</feature>
<sequence length="526" mass="59250">MSHSFVASNFSRLTYCDHCQGLLWGLVKQGCRCSGCGAVCHQYCQKNIPACTIEKTEPYNHQRQRSNTDSPAAKSLRSLQQQHSSDTFDTSSSLTKLKRIATSDEFQNVLVSAAINSTDTTQPVNDYLANLPPLNPQNTAKNFSRFVSRCGPMFAARDNVILLLSWNKPIDTLVALLIYCIVCLHPKLVLLVPHVILLQLIITGYNKRKNTDSPQLKTSSSASTTTTSSTGSASIPAPVPAPSRFSFAAAFFPAFDEASPEYLKNMQNLQNMMGEMSDLYDLCASNAHHFDWSSEQDTMRIFQGALVSLGLLCLGIWFVPLNIIFLVGGISMFLLNTRFAKFVMKEMLPQVTEIGQSQMDSAVQWYTQVEKRLDDQANFKELSLYENQRWWSGSGFIPHMLPDERGLWSDFSGAIELAPKEELPAPKGYHWIEDNWSLDKTGPWTDDTLGLEVMVYPESGGWVYSDNNWENVRNNNNNNNNNNTTATPPSDINTPKDKSITRRRRWVRKCELDMSRKYSLTEQITL</sequence>
<feature type="compositionally biased region" description="Low complexity" evidence="7">
    <location>
        <begin position="218"/>
        <end position="237"/>
    </location>
</feature>
<evidence type="ECO:0000256" key="7">
    <source>
        <dbReference type="SAM" id="MobiDB-lite"/>
    </source>
</evidence>
<comment type="caution">
    <text evidence="10">The sequence shown here is derived from an EMBL/GenBank/DDBJ whole genome shotgun (WGS) entry which is preliminary data.</text>
</comment>
<dbReference type="InterPro" id="IPR006614">
    <property type="entry name" value="Peroxin/Ferlin"/>
</dbReference>
<dbReference type="Pfam" id="PF06398">
    <property type="entry name" value="Pex24p"/>
    <property type="match status" value="1"/>
</dbReference>
<dbReference type="SMART" id="SM00693">
    <property type="entry name" value="DysFN"/>
    <property type="match status" value="1"/>
</dbReference>
<protein>
    <recommendedName>
        <fullName evidence="9">Phorbol-ester/DAG-type domain-containing protein</fullName>
    </recommendedName>
</protein>
<comment type="subcellular location">
    <subcellularLocation>
        <location evidence="1">Membrane</location>
        <topology evidence="1">Multi-pass membrane protein</topology>
    </subcellularLocation>
</comment>
<organism evidence="10 11">
    <name type="scientific">Thamnidium elegans</name>
    <dbReference type="NCBI Taxonomy" id="101142"/>
    <lineage>
        <taxon>Eukaryota</taxon>
        <taxon>Fungi</taxon>
        <taxon>Fungi incertae sedis</taxon>
        <taxon>Mucoromycota</taxon>
        <taxon>Mucoromycotina</taxon>
        <taxon>Mucoromycetes</taxon>
        <taxon>Mucorales</taxon>
        <taxon>Mucorineae</taxon>
        <taxon>Mucoraceae</taxon>
        <taxon>Thamnidium</taxon>
    </lineage>
</organism>
<evidence type="ECO:0000256" key="6">
    <source>
        <dbReference type="ARBA" id="ARBA00023136"/>
    </source>
</evidence>
<dbReference type="EMBL" id="JAEPRE010000062">
    <property type="protein sequence ID" value="KAG2234070.1"/>
    <property type="molecule type" value="Genomic_DNA"/>
</dbReference>
<keyword evidence="5 8" id="KW-1133">Transmembrane helix</keyword>
<dbReference type="InterPro" id="IPR052816">
    <property type="entry name" value="Peroxisomal_Membrane_PEX28-32"/>
</dbReference>
<dbReference type="Proteomes" id="UP000613177">
    <property type="component" value="Unassembled WGS sequence"/>
</dbReference>
<dbReference type="PANTHER" id="PTHR28304">
    <property type="entry name" value="PEROXISOMAL MEMBRANE PROTEIN PEX29"/>
    <property type="match status" value="1"/>
</dbReference>
<feature type="region of interest" description="Disordered" evidence="7">
    <location>
        <begin position="210"/>
        <end position="237"/>
    </location>
</feature>
<dbReference type="PANTHER" id="PTHR28304:SF2">
    <property type="entry name" value="PEROXISOMAL MEMBRANE PROTEIN PEX29"/>
    <property type="match status" value="1"/>
</dbReference>
<dbReference type="SMART" id="SM00109">
    <property type="entry name" value="C1"/>
    <property type="match status" value="1"/>
</dbReference>
<evidence type="ECO:0000256" key="4">
    <source>
        <dbReference type="ARBA" id="ARBA00022833"/>
    </source>
</evidence>
<dbReference type="InterPro" id="IPR002219">
    <property type="entry name" value="PKC_DAG/PE"/>
</dbReference>
<evidence type="ECO:0000256" key="8">
    <source>
        <dbReference type="SAM" id="Phobius"/>
    </source>
</evidence>
<dbReference type="Pfam" id="PF00130">
    <property type="entry name" value="C1_1"/>
    <property type="match status" value="1"/>
</dbReference>
<gene>
    <name evidence="10" type="ORF">INT48_006215</name>
</gene>
<evidence type="ECO:0000313" key="10">
    <source>
        <dbReference type="EMBL" id="KAG2234070.1"/>
    </source>
</evidence>
<dbReference type="Gene3D" id="3.30.60.20">
    <property type="match status" value="1"/>
</dbReference>
<accession>A0A8H7SPY8</accession>
<keyword evidence="11" id="KW-1185">Reference proteome</keyword>
<feature type="transmembrane region" description="Helical" evidence="8">
    <location>
        <begin position="306"/>
        <end position="335"/>
    </location>
</feature>
<evidence type="ECO:0000313" key="11">
    <source>
        <dbReference type="Proteomes" id="UP000613177"/>
    </source>
</evidence>
<feature type="region of interest" description="Disordered" evidence="7">
    <location>
        <begin position="471"/>
        <end position="498"/>
    </location>
</feature>
<feature type="compositionally biased region" description="Polar residues" evidence="7">
    <location>
        <begin position="61"/>
        <end position="70"/>
    </location>
</feature>
<dbReference type="InterPro" id="IPR010482">
    <property type="entry name" value="TECPR1-like_DysF"/>
</dbReference>
<proteinExistence type="predicted"/>
<keyword evidence="3" id="KW-0479">Metal-binding</keyword>
<evidence type="ECO:0000256" key="1">
    <source>
        <dbReference type="ARBA" id="ARBA00004141"/>
    </source>
</evidence>
<dbReference type="GO" id="GO:0007031">
    <property type="term" value="P:peroxisome organization"/>
    <property type="evidence" value="ECO:0007669"/>
    <property type="project" value="UniProtKB-ARBA"/>
</dbReference>
<dbReference type="GO" id="GO:0046872">
    <property type="term" value="F:metal ion binding"/>
    <property type="evidence" value="ECO:0007669"/>
    <property type="project" value="UniProtKB-KW"/>
</dbReference>
<dbReference type="InterPro" id="IPR046349">
    <property type="entry name" value="C1-like_sf"/>
</dbReference>
<keyword evidence="4" id="KW-0862">Zinc</keyword>
<reference evidence="10" key="1">
    <citation type="submission" date="2021-01" db="EMBL/GenBank/DDBJ databases">
        <title>Metabolic potential, ecology and presence of endohyphal bacteria is reflected in genomic diversity of Mucoromycotina.</title>
        <authorList>
            <person name="Muszewska A."/>
            <person name="Okrasinska A."/>
            <person name="Steczkiewicz K."/>
            <person name="Drgas O."/>
            <person name="Orlowska M."/>
            <person name="Perlinska-Lenart U."/>
            <person name="Aleksandrzak-Piekarczyk T."/>
            <person name="Szatraj K."/>
            <person name="Zielenkiewicz U."/>
            <person name="Pilsyk S."/>
            <person name="Malc E."/>
            <person name="Mieczkowski P."/>
            <person name="Kruszewska J.S."/>
            <person name="Biernat P."/>
            <person name="Pawlowska J."/>
        </authorList>
    </citation>
    <scope>NUCLEOTIDE SEQUENCE</scope>
    <source>
        <strain evidence="10">WA0000018081</strain>
    </source>
</reference>
<dbReference type="PROSITE" id="PS00479">
    <property type="entry name" value="ZF_DAG_PE_1"/>
    <property type="match status" value="1"/>
</dbReference>
<keyword evidence="2 8" id="KW-0812">Transmembrane</keyword>
<feature type="region of interest" description="Disordered" evidence="7">
    <location>
        <begin position="59"/>
        <end position="90"/>
    </location>
</feature>